<keyword evidence="2" id="KW-1185">Reference proteome</keyword>
<accession>A0A4Y2E0V2</accession>
<sequence>MILRSTGLWKTGSGSISILIANIPLRLCGVPSRGNELADHHANLTTAEDEKLEIPTPYSCVKFKIEKNVMNDWQETWDGYDSESGRGTRDLVPKVNRKCLMFSKYLIFILSGHGPFPYYLSRFKKLNSSLRPCDSIEDVDHYVFRYQYTKYFHLKEPILAHWQAWFKNLQENMECLWKLRNSCEISRHLCNQMIQD</sequence>
<proteinExistence type="predicted"/>
<gene>
    <name evidence="1" type="ORF">AVEN_187957_1</name>
</gene>
<evidence type="ECO:0000313" key="2">
    <source>
        <dbReference type="Proteomes" id="UP000499080"/>
    </source>
</evidence>
<reference evidence="1 2" key="1">
    <citation type="journal article" date="2019" name="Sci. Rep.">
        <title>Orb-weaving spider Araneus ventricosus genome elucidates the spidroin gene catalogue.</title>
        <authorList>
            <person name="Kono N."/>
            <person name="Nakamura H."/>
            <person name="Ohtoshi R."/>
            <person name="Moran D.A.P."/>
            <person name="Shinohara A."/>
            <person name="Yoshida Y."/>
            <person name="Fujiwara M."/>
            <person name="Mori M."/>
            <person name="Tomita M."/>
            <person name="Arakawa K."/>
        </authorList>
    </citation>
    <scope>NUCLEOTIDE SEQUENCE [LARGE SCALE GENOMIC DNA]</scope>
</reference>
<name>A0A4Y2E0V2_ARAVE</name>
<dbReference type="EMBL" id="BGPR01000470">
    <property type="protein sequence ID" value="GBM21959.1"/>
    <property type="molecule type" value="Genomic_DNA"/>
</dbReference>
<dbReference type="OrthoDB" id="6437659at2759"/>
<dbReference type="AlphaFoldDB" id="A0A4Y2E0V2"/>
<comment type="caution">
    <text evidence="1">The sequence shown here is derived from an EMBL/GenBank/DDBJ whole genome shotgun (WGS) entry which is preliminary data.</text>
</comment>
<organism evidence="1 2">
    <name type="scientific">Araneus ventricosus</name>
    <name type="common">Orbweaver spider</name>
    <name type="synonym">Epeira ventricosa</name>
    <dbReference type="NCBI Taxonomy" id="182803"/>
    <lineage>
        <taxon>Eukaryota</taxon>
        <taxon>Metazoa</taxon>
        <taxon>Ecdysozoa</taxon>
        <taxon>Arthropoda</taxon>
        <taxon>Chelicerata</taxon>
        <taxon>Arachnida</taxon>
        <taxon>Araneae</taxon>
        <taxon>Araneomorphae</taxon>
        <taxon>Entelegynae</taxon>
        <taxon>Araneoidea</taxon>
        <taxon>Araneidae</taxon>
        <taxon>Araneus</taxon>
    </lineage>
</organism>
<dbReference type="Proteomes" id="UP000499080">
    <property type="component" value="Unassembled WGS sequence"/>
</dbReference>
<evidence type="ECO:0000313" key="1">
    <source>
        <dbReference type="EMBL" id="GBM21959.1"/>
    </source>
</evidence>
<protein>
    <submittedName>
        <fullName evidence="1">Uncharacterized protein</fullName>
    </submittedName>
</protein>